<dbReference type="GO" id="GO:0004519">
    <property type="term" value="F:endonuclease activity"/>
    <property type="evidence" value="ECO:0007669"/>
    <property type="project" value="UniProtKB-KW"/>
</dbReference>
<protein>
    <submittedName>
        <fullName evidence="1">5-methylcytosine-specific restriction endonuclease McrA</fullName>
    </submittedName>
</protein>
<gene>
    <name evidence="1" type="ORF">J2S20_002265</name>
</gene>
<dbReference type="EMBL" id="JAUSTO010000023">
    <property type="protein sequence ID" value="MDQ0153544.1"/>
    <property type="molecule type" value="Genomic_DNA"/>
</dbReference>
<name>A0AAE3VC42_9FIRM</name>
<organism evidence="1 2">
    <name type="scientific">Moryella indoligenes</name>
    <dbReference type="NCBI Taxonomy" id="371674"/>
    <lineage>
        <taxon>Bacteria</taxon>
        <taxon>Bacillati</taxon>
        <taxon>Bacillota</taxon>
        <taxon>Clostridia</taxon>
        <taxon>Lachnospirales</taxon>
        <taxon>Lachnospiraceae</taxon>
        <taxon>Moryella</taxon>
    </lineage>
</organism>
<proteinExistence type="predicted"/>
<keyword evidence="2" id="KW-1185">Reference proteome</keyword>
<keyword evidence="1" id="KW-0255">Endonuclease</keyword>
<accession>A0AAE3VC42</accession>
<reference evidence="1" key="1">
    <citation type="submission" date="2023-07" db="EMBL/GenBank/DDBJ databases">
        <title>Genomic Encyclopedia of Type Strains, Phase IV (KMG-IV): sequencing the most valuable type-strain genomes for metagenomic binning, comparative biology and taxonomic classification.</title>
        <authorList>
            <person name="Goeker M."/>
        </authorList>
    </citation>
    <scope>NUCLEOTIDE SEQUENCE</scope>
    <source>
        <strain evidence="1">DSM 19659</strain>
    </source>
</reference>
<evidence type="ECO:0000313" key="2">
    <source>
        <dbReference type="Proteomes" id="UP001241537"/>
    </source>
</evidence>
<keyword evidence="1" id="KW-0540">Nuclease</keyword>
<evidence type="ECO:0000313" key="1">
    <source>
        <dbReference type="EMBL" id="MDQ0153544.1"/>
    </source>
</evidence>
<dbReference type="Proteomes" id="UP001241537">
    <property type="component" value="Unassembled WGS sequence"/>
</dbReference>
<dbReference type="RefSeq" id="WP_307255450.1">
    <property type="nucleotide sequence ID" value="NZ_JAUSTO010000023.1"/>
</dbReference>
<dbReference type="AlphaFoldDB" id="A0AAE3VC42"/>
<sequence>MLWRRCPHCGKRTPVGEKCECGYKREYFKRGDVYARYKTGRWKKLRATVMSLYSGLDPWALAHGRVEAADTAHHIIPADEDGSLFYSLDNVIPLSRDSHAEVHALYRRSDKDKKDTQEALKRLRKRVTV</sequence>
<comment type="caution">
    <text evidence="1">The sequence shown here is derived from an EMBL/GenBank/DDBJ whole genome shotgun (WGS) entry which is preliminary data.</text>
</comment>
<keyword evidence="1" id="KW-0378">Hydrolase</keyword>